<dbReference type="EMBL" id="JACVDA010000034">
    <property type="protein sequence ID" value="MBK1469237.1"/>
    <property type="molecule type" value="Genomic_DNA"/>
</dbReference>
<protein>
    <submittedName>
        <fullName evidence="2">Uncharacterized protein</fullName>
    </submittedName>
</protein>
<reference evidence="2 3" key="1">
    <citation type="submission" date="2020-09" db="EMBL/GenBank/DDBJ databases">
        <title>Parvimonas S3374 sp. nov.</title>
        <authorList>
            <person name="Buhl M."/>
        </authorList>
    </citation>
    <scope>NUCLEOTIDE SEQUENCE [LARGE SCALE GENOMIC DNA]</scope>
    <source>
        <strain evidence="2 3">S3374</strain>
    </source>
</reference>
<feature type="transmembrane region" description="Helical" evidence="1">
    <location>
        <begin position="5"/>
        <end position="22"/>
    </location>
</feature>
<organism evidence="2 3">
    <name type="scientific">Parvimonas parva</name>
    <dbReference type="NCBI Taxonomy" id="2769485"/>
    <lineage>
        <taxon>Bacteria</taxon>
        <taxon>Bacillati</taxon>
        <taxon>Bacillota</taxon>
        <taxon>Tissierellia</taxon>
        <taxon>Tissierellales</taxon>
        <taxon>Peptoniphilaceae</taxon>
        <taxon>Parvimonas</taxon>
    </lineage>
</organism>
<feature type="transmembrane region" description="Helical" evidence="1">
    <location>
        <begin position="83"/>
        <end position="101"/>
    </location>
</feature>
<feature type="transmembrane region" description="Helical" evidence="1">
    <location>
        <begin position="53"/>
        <end position="71"/>
    </location>
</feature>
<comment type="caution">
    <text evidence="2">The sequence shown here is derived from an EMBL/GenBank/DDBJ whole genome shotgun (WGS) entry which is preliminary data.</text>
</comment>
<evidence type="ECO:0000313" key="2">
    <source>
        <dbReference type="EMBL" id="MBK1469237.1"/>
    </source>
</evidence>
<evidence type="ECO:0000256" key="1">
    <source>
        <dbReference type="SAM" id="Phobius"/>
    </source>
</evidence>
<proteinExistence type="predicted"/>
<gene>
    <name evidence="2" type="ORF">IBJ83_08070</name>
</gene>
<keyword evidence="3" id="KW-1185">Reference proteome</keyword>
<keyword evidence="1" id="KW-1133">Transmembrane helix</keyword>
<accession>A0ABS1CAW2</accession>
<evidence type="ECO:0000313" key="3">
    <source>
        <dbReference type="Proteomes" id="UP000823123"/>
    </source>
</evidence>
<dbReference type="RefSeq" id="WP_201276049.1">
    <property type="nucleotide sequence ID" value="NZ_JACVDA010000034.1"/>
</dbReference>
<sequence length="111" mass="13245">MKKNNILILVSFIVSFVTGLLITIRSWYLFSILVFILYTFIIFKIEITKKNKYFVRASVTGILTPFIFLRVTEKIQEYIENGYYMLVYFIIFMIVIIIGVYKERKLDGYVK</sequence>
<keyword evidence="1" id="KW-0812">Transmembrane</keyword>
<dbReference type="Proteomes" id="UP000823123">
    <property type="component" value="Unassembled WGS sequence"/>
</dbReference>
<name>A0ABS1CAW2_9FIRM</name>
<keyword evidence="1" id="KW-0472">Membrane</keyword>
<feature type="transmembrane region" description="Helical" evidence="1">
    <location>
        <begin position="28"/>
        <end position="46"/>
    </location>
</feature>